<reference evidence="1 2" key="1">
    <citation type="submission" date="2019-08" db="EMBL/GenBank/DDBJ databases">
        <title>Draft genome sequences of two oriental melons (Cucumis melo L. var makuwa).</title>
        <authorList>
            <person name="Kwon S.-Y."/>
        </authorList>
    </citation>
    <scope>NUCLEOTIDE SEQUENCE [LARGE SCALE GENOMIC DNA]</scope>
    <source>
        <strain evidence="2">cv. Chang Bougi</strain>
        <tissue evidence="1">Leaf</tissue>
    </source>
</reference>
<gene>
    <name evidence="1" type="ORF">E5676_scaffold784G00210</name>
</gene>
<organism evidence="1 2">
    <name type="scientific">Cucumis melo var. makuwa</name>
    <name type="common">Oriental melon</name>
    <dbReference type="NCBI Taxonomy" id="1194695"/>
    <lineage>
        <taxon>Eukaryota</taxon>
        <taxon>Viridiplantae</taxon>
        <taxon>Streptophyta</taxon>
        <taxon>Embryophyta</taxon>
        <taxon>Tracheophyta</taxon>
        <taxon>Spermatophyta</taxon>
        <taxon>Magnoliopsida</taxon>
        <taxon>eudicotyledons</taxon>
        <taxon>Gunneridae</taxon>
        <taxon>Pentapetalae</taxon>
        <taxon>rosids</taxon>
        <taxon>fabids</taxon>
        <taxon>Cucurbitales</taxon>
        <taxon>Cucurbitaceae</taxon>
        <taxon>Benincaseae</taxon>
        <taxon>Cucumis</taxon>
    </lineage>
</organism>
<protein>
    <submittedName>
        <fullName evidence="1">Retrotransposon protein</fullName>
    </submittedName>
</protein>
<dbReference type="AlphaFoldDB" id="A0A5D3BSS7"/>
<comment type="caution">
    <text evidence="1">The sequence shown here is derived from an EMBL/GenBank/DDBJ whole genome shotgun (WGS) entry which is preliminary data.</text>
</comment>
<dbReference type="EMBL" id="SSTD01015580">
    <property type="protein sequence ID" value="TYK02497.1"/>
    <property type="molecule type" value="Genomic_DNA"/>
</dbReference>
<dbReference type="Proteomes" id="UP000321947">
    <property type="component" value="Unassembled WGS sequence"/>
</dbReference>
<sequence length="97" mass="11774">MSDENDMEILTMYIKGFNMFQNDLRAIAKWPYVALRNDTTVRQEVLYQLRAMLELSRLERTRYSQILFRSLDDMRGFLKMIDEEKMDFYTILLQEDS</sequence>
<name>A0A5D3BSS7_CUCMM</name>
<proteinExistence type="predicted"/>
<accession>A0A5D3BSS7</accession>
<evidence type="ECO:0000313" key="1">
    <source>
        <dbReference type="EMBL" id="TYK02497.1"/>
    </source>
</evidence>
<evidence type="ECO:0000313" key="2">
    <source>
        <dbReference type="Proteomes" id="UP000321947"/>
    </source>
</evidence>